<keyword evidence="4" id="KW-0594">Phospholipid biosynthesis</keyword>
<comment type="caution">
    <text evidence="6">The sequence shown here is derived from an EMBL/GenBank/DDBJ whole genome shotgun (WGS) entry which is preliminary data.</text>
</comment>
<keyword evidence="4" id="KW-1208">Phospholipid metabolism</keyword>
<keyword evidence="4" id="KW-0443">Lipid metabolism</keyword>
<evidence type="ECO:0000256" key="1">
    <source>
        <dbReference type="ARBA" id="ARBA00008655"/>
    </source>
</evidence>
<dbReference type="InterPro" id="IPR002123">
    <property type="entry name" value="Plipid/glycerol_acylTrfase"/>
</dbReference>
<dbReference type="AlphaFoldDB" id="A0A2T6BUZ4"/>
<dbReference type="EMBL" id="QBKR01000010">
    <property type="protein sequence ID" value="PTX59883.1"/>
    <property type="molecule type" value="Genomic_DNA"/>
</dbReference>
<dbReference type="SMART" id="SM00563">
    <property type="entry name" value="PlsC"/>
    <property type="match status" value="1"/>
</dbReference>
<dbReference type="Pfam" id="PF01553">
    <property type="entry name" value="Acyltransferase"/>
    <property type="match status" value="1"/>
</dbReference>
<dbReference type="GO" id="GO:0003841">
    <property type="term" value="F:1-acylglycerol-3-phosphate O-acyltransferase activity"/>
    <property type="evidence" value="ECO:0007669"/>
    <property type="project" value="UniProtKB-UniRule"/>
</dbReference>
<evidence type="ECO:0000256" key="3">
    <source>
        <dbReference type="ARBA" id="ARBA00023315"/>
    </source>
</evidence>
<dbReference type="SUPFAM" id="SSF69593">
    <property type="entry name" value="Glycerol-3-phosphate (1)-acyltransferase"/>
    <property type="match status" value="1"/>
</dbReference>
<reference evidence="6 7" key="1">
    <citation type="submission" date="2018-04" db="EMBL/GenBank/DDBJ databases">
        <title>Genomic Encyclopedia of Archaeal and Bacterial Type Strains, Phase II (KMG-II): from individual species to whole genera.</title>
        <authorList>
            <person name="Goeker M."/>
        </authorList>
    </citation>
    <scope>NUCLEOTIDE SEQUENCE [LARGE SCALE GENOMIC DNA]</scope>
    <source>
        <strain evidence="6 7">DSM 45787</strain>
    </source>
</reference>
<dbReference type="OrthoDB" id="9803035at2"/>
<dbReference type="CDD" id="cd07989">
    <property type="entry name" value="LPLAT_AGPAT-like"/>
    <property type="match status" value="1"/>
</dbReference>
<comment type="similarity">
    <text evidence="1 4">Belongs to the 1-acyl-sn-glycerol-3-phosphate acyltransferase family.</text>
</comment>
<evidence type="ECO:0000313" key="7">
    <source>
        <dbReference type="Proteomes" id="UP000244240"/>
    </source>
</evidence>
<dbReference type="RefSeq" id="WP_108023135.1">
    <property type="nucleotide sequence ID" value="NZ_QBKR01000010.1"/>
</dbReference>
<proteinExistence type="inferred from homology"/>
<gene>
    <name evidence="6" type="ORF">C8P63_11027</name>
</gene>
<accession>A0A2T6BUZ4</accession>
<evidence type="ECO:0000256" key="2">
    <source>
        <dbReference type="ARBA" id="ARBA00022679"/>
    </source>
</evidence>
<keyword evidence="4" id="KW-0444">Lipid biosynthesis</keyword>
<organism evidence="6 7">
    <name type="scientific">Melghirimyces profundicolus</name>
    <dbReference type="NCBI Taxonomy" id="1242148"/>
    <lineage>
        <taxon>Bacteria</taxon>
        <taxon>Bacillati</taxon>
        <taxon>Bacillota</taxon>
        <taxon>Bacilli</taxon>
        <taxon>Bacillales</taxon>
        <taxon>Thermoactinomycetaceae</taxon>
        <taxon>Melghirimyces</taxon>
    </lineage>
</organism>
<dbReference type="GO" id="GO:0006654">
    <property type="term" value="P:phosphatidic acid biosynthetic process"/>
    <property type="evidence" value="ECO:0007669"/>
    <property type="project" value="TreeGrafter"/>
</dbReference>
<comment type="catalytic activity">
    <reaction evidence="4">
        <text>a 1-acyl-sn-glycero-3-phosphate + an acyl-CoA = a 1,2-diacyl-sn-glycero-3-phosphate + CoA</text>
        <dbReference type="Rhea" id="RHEA:19709"/>
        <dbReference type="ChEBI" id="CHEBI:57287"/>
        <dbReference type="ChEBI" id="CHEBI:57970"/>
        <dbReference type="ChEBI" id="CHEBI:58342"/>
        <dbReference type="ChEBI" id="CHEBI:58608"/>
        <dbReference type="EC" id="2.3.1.51"/>
    </reaction>
</comment>
<keyword evidence="7" id="KW-1185">Reference proteome</keyword>
<comment type="domain">
    <text evidence="4">The HXXXXD motif is essential for acyltransferase activity and may constitute the binding site for the phosphate moiety of the glycerol-3-phosphate.</text>
</comment>
<protein>
    <recommendedName>
        <fullName evidence="4">1-acyl-sn-glycerol-3-phosphate acyltransferase</fullName>
        <ecNumber evidence="4">2.3.1.51</ecNumber>
    </recommendedName>
</protein>
<evidence type="ECO:0000256" key="4">
    <source>
        <dbReference type="RuleBase" id="RU361267"/>
    </source>
</evidence>
<dbReference type="GO" id="GO:0016020">
    <property type="term" value="C:membrane"/>
    <property type="evidence" value="ECO:0007669"/>
    <property type="project" value="InterPro"/>
</dbReference>
<keyword evidence="2 4" id="KW-0808">Transferase</keyword>
<dbReference type="Proteomes" id="UP000244240">
    <property type="component" value="Unassembled WGS sequence"/>
</dbReference>
<feature type="domain" description="Phospholipid/glycerol acyltransferase" evidence="5">
    <location>
        <begin position="34"/>
        <end position="146"/>
    </location>
</feature>
<sequence length="197" mass="22180">MWYRCFHFLFRVLFSTLYRVEIRGAENIPSSGPVVVCCNHINTLDPPLLGSAMERPVRFMAKRELFDIPVLSFLIRRFGAFPVNRGATDKRALKQALEVLKQGEVLGVFPEGTRSKSGKLGKAHTGAAFIALKGGARLVPAAIIGPYRLFRPIRVHFGSPMDLEDYRGERLTSETLRRVTEKMMEEIQDLLSGACRK</sequence>
<evidence type="ECO:0000259" key="5">
    <source>
        <dbReference type="SMART" id="SM00563"/>
    </source>
</evidence>
<dbReference type="NCBIfam" id="TIGR00530">
    <property type="entry name" value="AGP_acyltrn"/>
    <property type="match status" value="1"/>
</dbReference>
<name>A0A2T6BUZ4_9BACL</name>
<dbReference type="InterPro" id="IPR004552">
    <property type="entry name" value="AGP_acyltrans"/>
</dbReference>
<dbReference type="PANTHER" id="PTHR10434:SF11">
    <property type="entry name" value="1-ACYL-SN-GLYCEROL-3-PHOSPHATE ACYLTRANSFERASE"/>
    <property type="match status" value="1"/>
</dbReference>
<dbReference type="EC" id="2.3.1.51" evidence="4"/>
<keyword evidence="3 4" id="KW-0012">Acyltransferase</keyword>
<evidence type="ECO:0000313" key="6">
    <source>
        <dbReference type="EMBL" id="PTX59883.1"/>
    </source>
</evidence>
<dbReference type="PANTHER" id="PTHR10434">
    <property type="entry name" value="1-ACYL-SN-GLYCEROL-3-PHOSPHATE ACYLTRANSFERASE"/>
    <property type="match status" value="1"/>
</dbReference>